<sequence>MAVTLFVGAAPAAPTPQALDHARWLAHASQVTIKRDDKGIAHVHGKTDANAVFGMVYAQAEDDFSRVERNYLVTLGRLAEAEGEGAIFQDLRYRLFLDPEELKAMYAASPAWLRTLMDAWADGLNYYLATHPEVRPRVITRFEPWMALSFTEGSIGPDIERASLAQLTTFYSNPALMSSSQKPDAEALALAAAAPEPMADPDRGSNGIAIAPSRTVAGRALLLINPHTSFYFRSLLHMSSDEGWNVYGAATWGQPFIYQGFNATAGWMHTSSTVDNVDEFAETIVTGSNGSLSYRYGNELRPVATKMITISYRTASGTLAQRTFKTYATHHGPIIRQLADGRWIAFALMNKPVEALQQSILRTKARNLAEYQQVAELKANSSNDTLYADAEGNIAFLMPQFMPVRNNQFDYAQPVDGSNPATDWQGLHTLTSMPSVLNPSSGWAFNSNNWPWTCCGVDSPNAANYPRYFDRTGENERGIHAVQLLTGRSNFTPEGLRDVAYDTYLTAFARLVPPLVAAWDALPQGDAQKARLAGPIGVLRSWDYRWGVDSVATSLAVFWGGTGNTDAARLTALDTAVARLTTDFGRWQVPWGEINRMQRLDDAITNPTFDDTKPSIPVPFVSATWGSLASYPGSRRNTARFYATSGNTFVAVVEFGPTLRAWAVREGGNSGDPASPHFFDQAQDYANGNLRPVYFYPSDLAGHVERTYQPGVCADLKVTSSSVGRRSGQAGFNAAADLDGNGVIDIRDIATISRLVTPGTACP</sequence>
<dbReference type="InterPro" id="IPR029055">
    <property type="entry name" value="Ntn_hydrolases_N"/>
</dbReference>
<dbReference type="InterPro" id="IPR002692">
    <property type="entry name" value="S45"/>
</dbReference>
<dbReference type="Gene3D" id="2.30.120.10">
    <property type="match status" value="1"/>
</dbReference>
<dbReference type="GO" id="GO:0046872">
    <property type="term" value="F:metal ion binding"/>
    <property type="evidence" value="ECO:0007669"/>
    <property type="project" value="UniProtKB-KW"/>
</dbReference>
<evidence type="ECO:0000256" key="3">
    <source>
        <dbReference type="ARBA" id="ARBA00022801"/>
    </source>
</evidence>
<dbReference type="PROSITE" id="PS00018">
    <property type="entry name" value="EF_HAND_1"/>
    <property type="match status" value="1"/>
</dbReference>
<evidence type="ECO:0000256" key="5">
    <source>
        <dbReference type="PIRSR" id="PIRSR001227-1"/>
    </source>
</evidence>
<comment type="caution">
    <text evidence="7">The sequence shown here is derived from an EMBL/GenBank/DDBJ whole genome shotgun (WGS) entry which is preliminary data.</text>
</comment>
<dbReference type="EMBL" id="JABWMJ010000007">
    <property type="protein sequence ID" value="NUZ07365.1"/>
    <property type="molecule type" value="Genomic_DNA"/>
</dbReference>
<keyword evidence="6" id="KW-0106">Calcium</keyword>
<dbReference type="GO" id="GO:0016811">
    <property type="term" value="F:hydrolase activity, acting on carbon-nitrogen (but not peptide) bonds, in linear amides"/>
    <property type="evidence" value="ECO:0007669"/>
    <property type="project" value="InterPro"/>
</dbReference>
<keyword evidence="8" id="KW-1185">Reference proteome</keyword>
<dbReference type="Proteomes" id="UP000529637">
    <property type="component" value="Unassembled WGS sequence"/>
</dbReference>
<keyword evidence="4" id="KW-0865">Zymogen</keyword>
<evidence type="ECO:0000313" key="8">
    <source>
        <dbReference type="Proteomes" id="UP000529637"/>
    </source>
</evidence>
<dbReference type="InterPro" id="IPR014395">
    <property type="entry name" value="Pen/GL7ACA/AHL_acylase"/>
</dbReference>
<organism evidence="7 8">
    <name type="scientific">Piscinibacter koreensis</name>
    <dbReference type="NCBI Taxonomy" id="2742824"/>
    <lineage>
        <taxon>Bacteria</taxon>
        <taxon>Pseudomonadati</taxon>
        <taxon>Pseudomonadota</taxon>
        <taxon>Betaproteobacteria</taxon>
        <taxon>Burkholderiales</taxon>
        <taxon>Sphaerotilaceae</taxon>
        <taxon>Piscinibacter</taxon>
    </lineage>
</organism>
<evidence type="ECO:0000256" key="1">
    <source>
        <dbReference type="ARBA" id="ARBA00006586"/>
    </source>
</evidence>
<feature type="binding site" evidence="6">
    <location>
        <position position="277"/>
    </location>
    <ligand>
        <name>Ca(2+)</name>
        <dbReference type="ChEBI" id="CHEBI:29108"/>
    </ligand>
</feature>
<gene>
    <name evidence="7" type="ORF">HQN59_16500</name>
</gene>
<dbReference type="PANTHER" id="PTHR34218:SF3">
    <property type="entry name" value="ACYL-HOMOSERINE LACTONE ACYLASE PVDQ"/>
    <property type="match status" value="1"/>
</dbReference>
<keyword evidence="3" id="KW-0378">Hydrolase</keyword>
<dbReference type="GO" id="GO:0000272">
    <property type="term" value="P:polysaccharide catabolic process"/>
    <property type="evidence" value="ECO:0007669"/>
    <property type="project" value="InterPro"/>
</dbReference>
<dbReference type="Gene3D" id="1.10.439.10">
    <property type="entry name" value="Penicillin Amidohydrolase, domain 1"/>
    <property type="match status" value="1"/>
</dbReference>
<dbReference type="InterPro" id="IPR023343">
    <property type="entry name" value="Penicillin_amidase_dom1"/>
</dbReference>
<evidence type="ECO:0000256" key="2">
    <source>
        <dbReference type="ARBA" id="ARBA00022729"/>
    </source>
</evidence>
<evidence type="ECO:0000313" key="7">
    <source>
        <dbReference type="EMBL" id="NUZ07365.1"/>
    </source>
</evidence>
<evidence type="ECO:0000256" key="4">
    <source>
        <dbReference type="ARBA" id="ARBA00023145"/>
    </source>
</evidence>
<accession>A0A7Y6NQC5</accession>
<dbReference type="Gene3D" id="1.10.1400.10">
    <property type="match status" value="1"/>
</dbReference>
<feature type="active site" description="Nucleophile" evidence="5">
    <location>
        <position position="205"/>
    </location>
</feature>
<dbReference type="Gene3D" id="1.10.1330.10">
    <property type="entry name" value="Dockerin domain"/>
    <property type="match status" value="1"/>
</dbReference>
<comment type="similarity">
    <text evidence="1">Belongs to the peptidase S45 family.</text>
</comment>
<keyword evidence="2" id="KW-0732">Signal</keyword>
<dbReference type="InterPro" id="IPR043146">
    <property type="entry name" value="Penicillin_amidase_N_B-knob"/>
</dbReference>
<dbReference type="GO" id="GO:0017000">
    <property type="term" value="P:antibiotic biosynthetic process"/>
    <property type="evidence" value="ECO:0007669"/>
    <property type="project" value="InterPro"/>
</dbReference>
<dbReference type="Gene3D" id="3.60.20.10">
    <property type="entry name" value="Glutamine Phosphoribosylpyrophosphate, subunit 1, domain 1"/>
    <property type="match status" value="1"/>
</dbReference>
<keyword evidence="6" id="KW-0479">Metal-binding</keyword>
<feature type="binding site" evidence="6">
    <location>
        <position position="278"/>
    </location>
    <ligand>
        <name>Ca(2+)</name>
        <dbReference type="ChEBI" id="CHEBI:29108"/>
    </ligand>
</feature>
<name>A0A7Y6NQC5_9BURK</name>
<dbReference type="InterPro" id="IPR043147">
    <property type="entry name" value="Penicillin_amidase_A-knob"/>
</dbReference>
<dbReference type="InterPro" id="IPR018247">
    <property type="entry name" value="EF_Hand_1_Ca_BS"/>
</dbReference>
<protein>
    <submittedName>
        <fullName evidence="7">Penicillin acylase family protein</fullName>
    </submittedName>
</protein>
<feature type="binding site" evidence="6">
    <location>
        <position position="275"/>
    </location>
    <ligand>
        <name>Ca(2+)</name>
        <dbReference type="ChEBI" id="CHEBI:29108"/>
    </ligand>
</feature>
<proteinExistence type="inferred from homology"/>
<dbReference type="InterPro" id="IPR036439">
    <property type="entry name" value="Dockerin_dom_sf"/>
</dbReference>
<dbReference type="PIRSF" id="PIRSF001227">
    <property type="entry name" value="Pen_acylase"/>
    <property type="match status" value="1"/>
</dbReference>
<dbReference type="Pfam" id="PF01804">
    <property type="entry name" value="Penicil_amidase"/>
    <property type="match status" value="1"/>
</dbReference>
<dbReference type="SUPFAM" id="SSF56235">
    <property type="entry name" value="N-terminal nucleophile aminohydrolases (Ntn hydrolases)"/>
    <property type="match status" value="1"/>
</dbReference>
<evidence type="ECO:0000256" key="6">
    <source>
        <dbReference type="PIRSR" id="PIRSR001227-2"/>
    </source>
</evidence>
<dbReference type="PANTHER" id="PTHR34218">
    <property type="entry name" value="PEPTIDASE S45 PENICILLIN AMIDASE"/>
    <property type="match status" value="1"/>
</dbReference>
<dbReference type="AlphaFoldDB" id="A0A7Y6NQC5"/>
<reference evidence="7 8" key="1">
    <citation type="submission" date="2020-06" db="EMBL/GenBank/DDBJ databases">
        <title>Schlegella sp. ID0723 isolated from air conditioner.</title>
        <authorList>
            <person name="Kim D.Y."/>
            <person name="Kim D.-U."/>
        </authorList>
    </citation>
    <scope>NUCLEOTIDE SEQUENCE [LARGE SCALE GENOMIC DNA]</scope>
    <source>
        <strain evidence="7 8">ID0723</strain>
    </source>
</reference>
<comment type="cofactor">
    <cofactor evidence="6">
        <name>Ca(2+)</name>
        <dbReference type="ChEBI" id="CHEBI:29108"/>
    </cofactor>
    <text evidence="6">Binds 1 Ca(2+) ion per dimer.</text>
</comment>